<evidence type="ECO:0000313" key="4">
    <source>
        <dbReference type="Proteomes" id="UP000051952"/>
    </source>
</evidence>
<feature type="coiled-coil region" evidence="1">
    <location>
        <begin position="367"/>
        <end position="394"/>
    </location>
</feature>
<dbReference type="EMBL" id="CYKH01001507">
    <property type="protein sequence ID" value="CUG87385.1"/>
    <property type="molecule type" value="Genomic_DNA"/>
</dbReference>
<dbReference type="VEuPathDB" id="TriTrypDB:BSAL_09885"/>
<accession>A0A0S4JCZ8</accession>
<evidence type="ECO:0000313" key="3">
    <source>
        <dbReference type="EMBL" id="CUG87385.1"/>
    </source>
</evidence>
<dbReference type="Proteomes" id="UP000051952">
    <property type="component" value="Unassembled WGS sequence"/>
</dbReference>
<gene>
    <name evidence="3" type="ORF">BSAL_09885</name>
</gene>
<protein>
    <submittedName>
        <fullName evidence="3">Uncharacterized protein</fullName>
    </submittedName>
</protein>
<organism evidence="3 4">
    <name type="scientific">Bodo saltans</name>
    <name type="common">Flagellated protozoan</name>
    <dbReference type="NCBI Taxonomy" id="75058"/>
    <lineage>
        <taxon>Eukaryota</taxon>
        <taxon>Discoba</taxon>
        <taxon>Euglenozoa</taxon>
        <taxon>Kinetoplastea</taxon>
        <taxon>Metakinetoplastina</taxon>
        <taxon>Eubodonida</taxon>
        <taxon>Bodonidae</taxon>
        <taxon>Bodo</taxon>
    </lineage>
</organism>
<sequence>MEQAQTNEEFRTLQEENATLRQRISHLEATSEAFRQRVTVLLSSEGNTKRDFFSAVEALTAPPNATSASQLHDWIEKYHEVLEQLREAKEAIHYWKSRSAEIQAGRSPTGRGTMKSPRSPRLGAVVDSATSSSHTTIEERRKRAALTRRVAQLEEAHAQELSVKDESILRLSSQLEDAQTVLASVERERNESLTQLLEVRAQAVPHEATIHRLEGRVAALESERRMFIKASEELQNRLLARASDERRGEDERRAALELEVSLLTSKLAAVQTVSDAWEQQATTLIKEMELVQDSMAATQRQNDELRKMIADRTQAESRATKESVSLILARLGEVVSGAEKAANTSAQGGVAQLAKRVGIAETLSKSVDQYAAMLAVKEKQLNALLAEIESCERVGWPLRTNDARQCLIDVSMEGHHQPPPPREVVVRTADGDWKEVRDTRRNCLFYVTTRVDQTPFGRPQRSGSVVQR</sequence>
<proteinExistence type="predicted"/>
<feature type="region of interest" description="Disordered" evidence="2">
    <location>
        <begin position="103"/>
        <end position="136"/>
    </location>
</feature>
<keyword evidence="1" id="KW-0175">Coiled coil</keyword>
<reference evidence="4" key="1">
    <citation type="submission" date="2015-09" db="EMBL/GenBank/DDBJ databases">
        <authorList>
            <consortium name="Pathogen Informatics"/>
        </authorList>
    </citation>
    <scope>NUCLEOTIDE SEQUENCE [LARGE SCALE GENOMIC DNA]</scope>
    <source>
        <strain evidence="4">Lake Konstanz</strain>
    </source>
</reference>
<name>A0A0S4JCZ8_BODSA</name>
<dbReference type="AlphaFoldDB" id="A0A0S4JCZ8"/>
<feature type="coiled-coil region" evidence="1">
    <location>
        <begin position="136"/>
        <end position="259"/>
    </location>
</feature>
<evidence type="ECO:0000256" key="1">
    <source>
        <dbReference type="SAM" id="Coils"/>
    </source>
</evidence>
<keyword evidence="4" id="KW-1185">Reference proteome</keyword>
<evidence type="ECO:0000256" key="2">
    <source>
        <dbReference type="SAM" id="MobiDB-lite"/>
    </source>
</evidence>
<feature type="coiled-coil region" evidence="1">
    <location>
        <begin position="3"/>
        <end position="37"/>
    </location>
</feature>